<reference evidence="1 2" key="1">
    <citation type="submission" date="2017-01" db="EMBL/GenBank/DDBJ databases">
        <authorList>
            <person name="Mah S.A."/>
            <person name="Swanson W.J."/>
            <person name="Moy G.W."/>
            <person name="Vacquier V.D."/>
        </authorList>
    </citation>
    <scope>NUCLEOTIDE SEQUENCE [LARGE SCALE GENOMIC DNA]</scope>
</reference>
<dbReference type="EMBL" id="KY448244">
    <property type="protein sequence ID" value="AQT28802.1"/>
    <property type="molecule type" value="Genomic_DNA"/>
</dbReference>
<gene>
    <name evidence="1" type="ORF">YOLOSWAG_27</name>
</gene>
<name>A0A1S6L3Q2_9CAUD</name>
<proteinExistence type="predicted"/>
<sequence>MSNSRELRYQLGHLLEKFERDIHTEIRRHGPNPYGDWGKLADLTVESYRKVTLSRVRSSYRMLCNMCGLERGYYAFRKFLYTNQTLKQIDQLLKEHYSGQHDPT</sequence>
<organism evidence="1 2">
    <name type="scientific">Erwinia phage vB_EamM_Yoloswag</name>
    <dbReference type="NCBI Taxonomy" id="1958956"/>
    <lineage>
        <taxon>Viruses</taxon>
        <taxon>Duplodnaviria</taxon>
        <taxon>Heunggongvirae</taxon>
        <taxon>Uroviricota</taxon>
        <taxon>Caudoviricetes</taxon>
        <taxon>Yoloswagvirus</taxon>
        <taxon>Yoloswagvirus yoloswag</taxon>
    </lineage>
</organism>
<accession>A0A1S6L3Q2</accession>
<dbReference type="Proteomes" id="UP000221250">
    <property type="component" value="Segment"/>
</dbReference>
<evidence type="ECO:0000313" key="1">
    <source>
        <dbReference type="EMBL" id="AQT28802.1"/>
    </source>
</evidence>
<evidence type="ECO:0000313" key="2">
    <source>
        <dbReference type="Proteomes" id="UP000221250"/>
    </source>
</evidence>
<keyword evidence="2" id="KW-1185">Reference proteome</keyword>
<protein>
    <submittedName>
        <fullName evidence="1">Uncharacterized protein</fullName>
    </submittedName>
</protein>